<evidence type="ECO:0000256" key="15">
    <source>
        <dbReference type="SAM" id="SignalP"/>
    </source>
</evidence>
<evidence type="ECO:0000256" key="10">
    <source>
        <dbReference type="ARBA" id="ARBA00023136"/>
    </source>
</evidence>
<reference evidence="18 19" key="1">
    <citation type="submission" date="2023-06" db="EMBL/GenBank/DDBJ databases">
        <title>Pelomonas sp. APW6 16S ribosomal RNA gene genome sequencing and assembly.</title>
        <authorList>
            <person name="Woo H."/>
        </authorList>
    </citation>
    <scope>NUCLEOTIDE SEQUENCE [LARGE SCALE GENOMIC DNA]</scope>
    <source>
        <strain evidence="18 19">APW6</strain>
    </source>
</reference>
<comment type="similarity">
    <text evidence="12 14">Belongs to the TonB-dependent receptor family.</text>
</comment>
<keyword evidence="5 12" id="KW-0812">Transmembrane</keyword>
<dbReference type="PANTHER" id="PTHR32552">
    <property type="entry name" value="FERRICHROME IRON RECEPTOR-RELATED"/>
    <property type="match status" value="1"/>
</dbReference>
<keyword evidence="19" id="KW-1185">Reference proteome</keyword>
<dbReference type="InterPro" id="IPR012910">
    <property type="entry name" value="Plug_dom"/>
</dbReference>
<gene>
    <name evidence="18" type="ORF">QRD43_03070</name>
</gene>
<evidence type="ECO:0000256" key="14">
    <source>
        <dbReference type="RuleBase" id="RU003357"/>
    </source>
</evidence>
<dbReference type="Pfam" id="PF00593">
    <property type="entry name" value="TonB_dep_Rec_b-barrel"/>
    <property type="match status" value="1"/>
</dbReference>
<dbReference type="InterPro" id="IPR010917">
    <property type="entry name" value="TonB_rcpt_CS"/>
</dbReference>
<dbReference type="Pfam" id="PF07715">
    <property type="entry name" value="Plug"/>
    <property type="match status" value="1"/>
</dbReference>
<evidence type="ECO:0000256" key="3">
    <source>
        <dbReference type="ARBA" id="ARBA00022452"/>
    </source>
</evidence>
<keyword evidence="9 14" id="KW-0798">TonB box</keyword>
<dbReference type="InterPro" id="IPR039426">
    <property type="entry name" value="TonB-dep_rcpt-like"/>
</dbReference>
<evidence type="ECO:0000256" key="9">
    <source>
        <dbReference type="ARBA" id="ARBA00023077"/>
    </source>
</evidence>
<dbReference type="RefSeq" id="WP_285981002.1">
    <property type="nucleotide sequence ID" value="NZ_JASVDS010000001.1"/>
</dbReference>
<dbReference type="PANTHER" id="PTHR32552:SF81">
    <property type="entry name" value="TONB-DEPENDENT OUTER MEMBRANE RECEPTOR"/>
    <property type="match status" value="1"/>
</dbReference>
<keyword evidence="8" id="KW-0406">Ion transport</keyword>
<evidence type="ECO:0000256" key="8">
    <source>
        <dbReference type="ARBA" id="ARBA00023065"/>
    </source>
</evidence>
<dbReference type="InterPro" id="IPR000531">
    <property type="entry name" value="Beta-barrel_TonB"/>
</dbReference>
<evidence type="ECO:0000256" key="4">
    <source>
        <dbReference type="ARBA" id="ARBA00022496"/>
    </source>
</evidence>
<name>A0ABT7LDD3_9BURK</name>
<evidence type="ECO:0000256" key="12">
    <source>
        <dbReference type="PROSITE-ProRule" id="PRU01360"/>
    </source>
</evidence>
<feature type="short sequence motif" description="TonB C-terminal box" evidence="13">
    <location>
        <begin position="734"/>
        <end position="751"/>
    </location>
</feature>
<evidence type="ECO:0000256" key="11">
    <source>
        <dbReference type="ARBA" id="ARBA00023237"/>
    </source>
</evidence>
<feature type="domain" description="TonB-dependent receptor plug" evidence="17">
    <location>
        <begin position="60"/>
        <end position="170"/>
    </location>
</feature>
<evidence type="ECO:0000256" key="2">
    <source>
        <dbReference type="ARBA" id="ARBA00022448"/>
    </source>
</evidence>
<protein>
    <submittedName>
        <fullName evidence="18">TonB-dependent receptor</fullName>
    </submittedName>
</protein>
<keyword evidence="6 15" id="KW-0732">Signal</keyword>
<feature type="signal peptide" evidence="15">
    <location>
        <begin position="1"/>
        <end position="27"/>
    </location>
</feature>
<dbReference type="EMBL" id="JASVDS010000001">
    <property type="protein sequence ID" value="MDL5030877.1"/>
    <property type="molecule type" value="Genomic_DNA"/>
</dbReference>
<sequence>MNRKPLIHRAPLALAVTLALSAWSAQAQDATKEGEAARAAGQNKQLETVVITAERRVENIKDVPNAVTAISGEKLDVLNSSGQDVRFLSGRVPSLNIESSFGRAFPRFYIRGYGNTDFRLNASQPVSLVYDDVVQENPILKGFPVFDVKSVEVLAGPQGTLFGRNTPAGVVKFESVKPSQKRDGYFNISYGTFGTMNVEGAANLPLGGDWSARVSGQVQHRDNWVHNANPKGATQDTEGYNDRAVRLQALYEPHKQFSALFNVHNRELKGSARVFRASMIKPGTNDLVDGFDPKVNYTDGTNTQTLHATGGSARLKWVMEGFNIHSITAIESVQPFSRGDIDGGYIYKAPPPYANQGEALFPSESSSSMSGHRQLTQEVRLESTAAGPMRWQGGVYLFDERYTAISTDYSSATTLATGHVDTHQTNRAYAFFGSVNYDVAPDLTVRGGLRYTSDKKDLDVTSSYANLNTSTGTTASTKDSKWNWDLSGTYKLNKETNLYARVGTGFRASSIQGASLFAGQSQATPENVTSFEAGVKSEFWDRRARLAANAFKYQVKDLQLTAVGGTNNANRLLNAAKADGNGFELNLELLPTEQLLLTVGASYNNTKIKDASLSLPKCGSGCNMLDPLVPGTNRYSIDGNPLPQAPKWVANLTARYAIPTADGNEFYVYTDWAYRSKVNFFLYEATEFTGKSLTEGGLRGGYIWNNGKYEAAVFVRNVTNQVRATGAIDFNNLTGFINDPRTYGVQFKALF</sequence>
<keyword evidence="10 12" id="KW-0472">Membrane</keyword>
<evidence type="ECO:0000256" key="7">
    <source>
        <dbReference type="ARBA" id="ARBA00023004"/>
    </source>
</evidence>
<evidence type="ECO:0000313" key="18">
    <source>
        <dbReference type="EMBL" id="MDL5030877.1"/>
    </source>
</evidence>
<evidence type="ECO:0000259" key="16">
    <source>
        <dbReference type="Pfam" id="PF00593"/>
    </source>
</evidence>
<keyword evidence="18" id="KW-0675">Receptor</keyword>
<dbReference type="PROSITE" id="PS52016">
    <property type="entry name" value="TONB_DEPENDENT_REC_3"/>
    <property type="match status" value="1"/>
</dbReference>
<evidence type="ECO:0000256" key="13">
    <source>
        <dbReference type="PROSITE-ProRule" id="PRU10144"/>
    </source>
</evidence>
<feature type="domain" description="TonB-dependent receptor-like beta-barrel" evidence="16">
    <location>
        <begin position="386"/>
        <end position="678"/>
    </location>
</feature>
<dbReference type="Gene3D" id="2.40.170.20">
    <property type="entry name" value="TonB-dependent receptor, beta-barrel domain"/>
    <property type="match status" value="1"/>
</dbReference>
<evidence type="ECO:0000256" key="1">
    <source>
        <dbReference type="ARBA" id="ARBA00004571"/>
    </source>
</evidence>
<accession>A0ABT7LDD3</accession>
<proteinExistence type="inferred from homology"/>
<dbReference type="Proteomes" id="UP001238603">
    <property type="component" value="Unassembled WGS sequence"/>
</dbReference>
<keyword evidence="3 12" id="KW-1134">Transmembrane beta strand</keyword>
<keyword evidence="7" id="KW-0408">Iron</keyword>
<evidence type="ECO:0000256" key="6">
    <source>
        <dbReference type="ARBA" id="ARBA00022729"/>
    </source>
</evidence>
<dbReference type="SUPFAM" id="SSF56935">
    <property type="entry name" value="Porins"/>
    <property type="match status" value="1"/>
</dbReference>
<evidence type="ECO:0000256" key="5">
    <source>
        <dbReference type="ARBA" id="ARBA00022692"/>
    </source>
</evidence>
<feature type="chain" id="PRO_5047217238" evidence="15">
    <location>
        <begin position="28"/>
        <end position="751"/>
    </location>
</feature>
<dbReference type="InterPro" id="IPR036942">
    <property type="entry name" value="Beta-barrel_TonB_sf"/>
</dbReference>
<keyword evidence="11 12" id="KW-0998">Cell outer membrane</keyword>
<comment type="caution">
    <text evidence="18">The sequence shown here is derived from an EMBL/GenBank/DDBJ whole genome shotgun (WGS) entry which is preliminary data.</text>
</comment>
<organism evidence="18 19">
    <name type="scientific">Roseateles subflavus</name>
    <dbReference type="NCBI Taxonomy" id="3053353"/>
    <lineage>
        <taxon>Bacteria</taxon>
        <taxon>Pseudomonadati</taxon>
        <taxon>Pseudomonadota</taxon>
        <taxon>Betaproteobacteria</taxon>
        <taxon>Burkholderiales</taxon>
        <taxon>Sphaerotilaceae</taxon>
        <taxon>Roseateles</taxon>
    </lineage>
</organism>
<evidence type="ECO:0000313" key="19">
    <source>
        <dbReference type="Proteomes" id="UP001238603"/>
    </source>
</evidence>
<comment type="subcellular location">
    <subcellularLocation>
        <location evidence="1 12">Cell outer membrane</location>
        <topology evidence="1 12">Multi-pass membrane protein</topology>
    </subcellularLocation>
</comment>
<dbReference type="PROSITE" id="PS01156">
    <property type="entry name" value="TONB_DEPENDENT_REC_2"/>
    <property type="match status" value="1"/>
</dbReference>
<keyword evidence="4" id="KW-0410">Iron transport</keyword>
<evidence type="ECO:0000259" key="17">
    <source>
        <dbReference type="Pfam" id="PF07715"/>
    </source>
</evidence>
<keyword evidence="2 12" id="KW-0813">Transport</keyword>